<reference evidence="3" key="1">
    <citation type="submission" date="2016-10" db="EMBL/GenBank/DDBJ databases">
        <authorList>
            <person name="Varghese N."/>
            <person name="Submissions S."/>
        </authorList>
    </citation>
    <scope>NUCLEOTIDE SEQUENCE [LARGE SCALE GENOMIC DNA]</scope>
    <source>
        <strain evidence="3">VPI 5359</strain>
    </source>
</reference>
<dbReference type="EMBL" id="FNOU01000005">
    <property type="protein sequence ID" value="SDX68723.1"/>
    <property type="molecule type" value="Genomic_DNA"/>
</dbReference>
<sequence>MSDSTGYAALFGLIMSFAVVFIVIGIVLYVFTALALYTMAKNKGIEYAWLAWIPVANGYVMGEVMDDKVAIGSSVIPYAKWILLLGSIVTGLLAMIPYIGWIFSILYLVYYYCAVYRLYKLYKPDNAVLYLVLSIIFGITMPFFMFSMRNNTPQEYLN</sequence>
<keyword evidence="1" id="KW-0812">Transmembrane</keyword>
<evidence type="ECO:0000313" key="3">
    <source>
        <dbReference type="Proteomes" id="UP000199652"/>
    </source>
</evidence>
<evidence type="ECO:0000256" key="1">
    <source>
        <dbReference type="SAM" id="Phobius"/>
    </source>
</evidence>
<protein>
    <submittedName>
        <fullName evidence="2">Uncharacterized protein</fullName>
    </submittedName>
</protein>
<dbReference type="Proteomes" id="UP000199652">
    <property type="component" value="Unassembled WGS sequence"/>
</dbReference>
<evidence type="ECO:0000313" key="2">
    <source>
        <dbReference type="EMBL" id="SDX68723.1"/>
    </source>
</evidence>
<dbReference type="AlphaFoldDB" id="A0A1H3DQD0"/>
<feature type="transmembrane region" description="Helical" evidence="1">
    <location>
        <begin position="6"/>
        <end position="37"/>
    </location>
</feature>
<dbReference type="STRING" id="1528.SAMN04488579_10597"/>
<feature type="transmembrane region" description="Helical" evidence="1">
    <location>
        <begin position="127"/>
        <end position="148"/>
    </location>
</feature>
<accession>A0A1H3DQD0</accession>
<organism evidence="2 3">
    <name type="scientific">Eubacterium barkeri</name>
    <name type="common">Clostridium barkeri</name>
    <dbReference type="NCBI Taxonomy" id="1528"/>
    <lineage>
        <taxon>Bacteria</taxon>
        <taxon>Bacillati</taxon>
        <taxon>Bacillota</taxon>
        <taxon>Clostridia</taxon>
        <taxon>Eubacteriales</taxon>
        <taxon>Eubacteriaceae</taxon>
        <taxon>Eubacterium</taxon>
    </lineage>
</organism>
<name>A0A1H3DQD0_EUBBA</name>
<gene>
    <name evidence="2" type="ORF">SAMN04488579_10597</name>
</gene>
<dbReference type="OrthoDB" id="2881369at2"/>
<feature type="transmembrane region" description="Helical" evidence="1">
    <location>
        <begin position="44"/>
        <end position="62"/>
    </location>
</feature>
<keyword evidence="1" id="KW-1133">Transmembrane helix</keyword>
<feature type="transmembrane region" description="Helical" evidence="1">
    <location>
        <begin position="82"/>
        <end position="115"/>
    </location>
</feature>
<dbReference type="RefSeq" id="WP_090244000.1">
    <property type="nucleotide sequence ID" value="NZ_FNOU01000005.1"/>
</dbReference>
<proteinExistence type="predicted"/>
<keyword evidence="1" id="KW-0472">Membrane</keyword>
<keyword evidence="3" id="KW-1185">Reference proteome</keyword>